<dbReference type="eggNOG" id="COG3462">
    <property type="taxonomic scope" value="Bacteria"/>
</dbReference>
<dbReference type="RefSeq" id="WP_013704902.1">
    <property type="nucleotide sequence ID" value="NC_015387.1"/>
</dbReference>
<dbReference type="KEGG" id="mhd:Marky_2134"/>
<keyword evidence="1" id="KW-1133">Transmembrane helix</keyword>
<dbReference type="Pfam" id="PF09851">
    <property type="entry name" value="SHOCT"/>
    <property type="match status" value="1"/>
</dbReference>
<evidence type="ECO:0000259" key="2">
    <source>
        <dbReference type="Pfam" id="PF09851"/>
    </source>
</evidence>
<dbReference type="EMBL" id="CP002630">
    <property type="protein sequence ID" value="AEB12857.1"/>
    <property type="molecule type" value="Genomic_DNA"/>
</dbReference>
<dbReference type="HOGENOM" id="CLU_159099_0_1_0"/>
<evidence type="ECO:0000256" key="1">
    <source>
        <dbReference type="SAM" id="Phobius"/>
    </source>
</evidence>
<dbReference type="STRING" id="869210.Marky_2134"/>
<feature type="domain" description="SHOCT" evidence="2">
    <location>
        <begin position="50"/>
        <end position="77"/>
    </location>
</feature>
<evidence type="ECO:0000313" key="4">
    <source>
        <dbReference type="Proteomes" id="UP000007030"/>
    </source>
</evidence>
<keyword evidence="1" id="KW-0472">Membrane</keyword>
<name>F2NPT1_MARHT</name>
<reference evidence="3 4" key="1">
    <citation type="journal article" date="2012" name="Stand. Genomic Sci.">
        <title>Complete genome sequence of the aerobic, heterotroph Marinithermus hydrothermalis type strain (T1(T)) from a deep-sea hydrothermal vent chimney.</title>
        <authorList>
            <person name="Copeland A."/>
            <person name="Gu W."/>
            <person name="Yasawong M."/>
            <person name="Lapidus A."/>
            <person name="Lucas S."/>
            <person name="Deshpande S."/>
            <person name="Pagani I."/>
            <person name="Tapia R."/>
            <person name="Cheng J.F."/>
            <person name="Goodwin L.A."/>
            <person name="Pitluck S."/>
            <person name="Liolios K."/>
            <person name="Ivanova N."/>
            <person name="Mavromatis K."/>
            <person name="Mikhailova N."/>
            <person name="Pati A."/>
            <person name="Chen A."/>
            <person name="Palaniappan K."/>
            <person name="Land M."/>
            <person name="Pan C."/>
            <person name="Brambilla E.M."/>
            <person name="Rohde M."/>
            <person name="Tindall B.J."/>
            <person name="Sikorski J."/>
            <person name="Goker M."/>
            <person name="Detter J.C."/>
            <person name="Bristow J."/>
            <person name="Eisen J.A."/>
            <person name="Markowitz V."/>
            <person name="Hugenholtz P."/>
            <person name="Kyrpides N.C."/>
            <person name="Klenk H.P."/>
            <person name="Woyke T."/>
        </authorList>
    </citation>
    <scope>NUCLEOTIDE SEQUENCE [LARGE SCALE GENOMIC DNA]</scope>
    <source>
        <strain evidence="4">DSM 14884 / JCM 11576 / T1</strain>
    </source>
</reference>
<keyword evidence="1" id="KW-0812">Transmembrane</keyword>
<accession>F2NPT1</accession>
<organism evidence="3 4">
    <name type="scientific">Marinithermus hydrothermalis (strain DSM 14884 / JCM 11576 / T1)</name>
    <dbReference type="NCBI Taxonomy" id="869210"/>
    <lineage>
        <taxon>Bacteria</taxon>
        <taxon>Thermotogati</taxon>
        <taxon>Deinococcota</taxon>
        <taxon>Deinococci</taxon>
        <taxon>Thermales</taxon>
        <taxon>Thermaceae</taxon>
        <taxon>Marinithermus</taxon>
    </lineage>
</organism>
<dbReference type="Proteomes" id="UP000007030">
    <property type="component" value="Chromosome"/>
</dbReference>
<feature type="transmembrane region" description="Helical" evidence="1">
    <location>
        <begin position="6"/>
        <end position="32"/>
    </location>
</feature>
<dbReference type="OrthoDB" id="5461404at2"/>
<sequence length="78" mass="8731">MMGPGFGMGFGFGGLGMILFWGLLILGIVWIVQTLAQRPPASGSQRESDQALEILRERYARGEITREEFERLKQDLMG</sequence>
<protein>
    <recommendedName>
        <fullName evidence="2">SHOCT domain-containing protein</fullName>
    </recommendedName>
</protein>
<gene>
    <name evidence="3" type="ordered locus">Marky_2134</name>
</gene>
<dbReference type="InterPro" id="IPR018649">
    <property type="entry name" value="SHOCT"/>
</dbReference>
<keyword evidence="4" id="KW-1185">Reference proteome</keyword>
<dbReference type="AlphaFoldDB" id="F2NPT1"/>
<proteinExistence type="predicted"/>
<evidence type="ECO:0000313" key="3">
    <source>
        <dbReference type="EMBL" id="AEB12857.1"/>
    </source>
</evidence>